<dbReference type="EMBL" id="JAVFWL010000006">
    <property type="protein sequence ID" value="KAK6761248.1"/>
    <property type="molecule type" value="Genomic_DNA"/>
</dbReference>
<reference evidence="1 2" key="1">
    <citation type="submission" date="2023-08" db="EMBL/GenBank/DDBJ databases">
        <title>A Necator americanus chromosomal reference genome.</title>
        <authorList>
            <person name="Ilik V."/>
            <person name="Petrzelkova K.J."/>
            <person name="Pardy F."/>
            <person name="Fuh T."/>
            <person name="Niatou-Singa F.S."/>
            <person name="Gouil Q."/>
            <person name="Baker L."/>
            <person name="Ritchie M.E."/>
            <person name="Jex A.R."/>
            <person name="Gazzola D."/>
            <person name="Li H."/>
            <person name="Toshio Fujiwara R."/>
            <person name="Zhan B."/>
            <person name="Aroian R.V."/>
            <person name="Pafco B."/>
            <person name="Schwarz E.M."/>
        </authorList>
    </citation>
    <scope>NUCLEOTIDE SEQUENCE [LARGE SCALE GENOMIC DNA]</scope>
    <source>
        <strain evidence="1 2">Aroian</strain>
        <tissue evidence="1">Whole animal</tissue>
    </source>
</reference>
<name>A0ABR1EF72_NECAM</name>
<gene>
    <name evidence="1" type="primary">Necator_chrX.g22511</name>
    <name evidence="1" type="ORF">RB195_022348</name>
</gene>
<evidence type="ECO:0000313" key="1">
    <source>
        <dbReference type="EMBL" id="KAK6761248.1"/>
    </source>
</evidence>
<protein>
    <recommendedName>
        <fullName evidence="3">Transposase</fullName>
    </recommendedName>
</protein>
<comment type="caution">
    <text evidence="1">The sequence shown here is derived from an EMBL/GenBank/DDBJ whole genome shotgun (WGS) entry which is preliminary data.</text>
</comment>
<dbReference type="Gene3D" id="1.10.10.10">
    <property type="entry name" value="Winged helix-like DNA-binding domain superfamily/Winged helix DNA-binding domain"/>
    <property type="match status" value="1"/>
</dbReference>
<organism evidence="1 2">
    <name type="scientific">Necator americanus</name>
    <name type="common">Human hookworm</name>
    <dbReference type="NCBI Taxonomy" id="51031"/>
    <lineage>
        <taxon>Eukaryota</taxon>
        <taxon>Metazoa</taxon>
        <taxon>Ecdysozoa</taxon>
        <taxon>Nematoda</taxon>
        <taxon>Chromadorea</taxon>
        <taxon>Rhabditida</taxon>
        <taxon>Rhabditina</taxon>
        <taxon>Rhabditomorpha</taxon>
        <taxon>Strongyloidea</taxon>
        <taxon>Ancylostomatidae</taxon>
        <taxon>Bunostominae</taxon>
        <taxon>Necator</taxon>
    </lineage>
</organism>
<evidence type="ECO:0000313" key="2">
    <source>
        <dbReference type="Proteomes" id="UP001303046"/>
    </source>
</evidence>
<proteinExistence type="predicted"/>
<dbReference type="Proteomes" id="UP001303046">
    <property type="component" value="Unassembled WGS sequence"/>
</dbReference>
<dbReference type="InterPro" id="IPR036388">
    <property type="entry name" value="WH-like_DNA-bd_sf"/>
</dbReference>
<sequence>MELDLDLLRRQEEADPYQTTRELTVALGVSQTTVVRGSQSARGHWIVSAHAPTETAEDHDKDAFCDELSMLISKILSQQAVIVGIDANAKMRVEQQSDVLGKWFYPMKQTSDNENRLIDLGEQPNLIVVSMFEGNHRRSQLARENPINVRRAAKAEDANS</sequence>
<keyword evidence="2" id="KW-1185">Reference proteome</keyword>
<accession>A0ABR1EF72</accession>
<evidence type="ECO:0008006" key="3">
    <source>
        <dbReference type="Google" id="ProtNLM"/>
    </source>
</evidence>